<evidence type="ECO:0000256" key="2">
    <source>
        <dbReference type="ARBA" id="ARBA00022771"/>
    </source>
</evidence>
<reference evidence="9 10" key="1">
    <citation type="journal article" date="2023" name="Elife">
        <title>Identification of key yeast species and microbe-microbe interactions impacting larval growth of Drosophila in the wild.</title>
        <authorList>
            <person name="Mure A."/>
            <person name="Sugiura Y."/>
            <person name="Maeda R."/>
            <person name="Honda K."/>
            <person name="Sakurai N."/>
            <person name="Takahashi Y."/>
            <person name="Watada M."/>
            <person name="Katoh T."/>
            <person name="Gotoh A."/>
            <person name="Gotoh Y."/>
            <person name="Taniguchi I."/>
            <person name="Nakamura K."/>
            <person name="Hayashi T."/>
            <person name="Katayama T."/>
            <person name="Uemura T."/>
            <person name="Hattori Y."/>
        </authorList>
    </citation>
    <scope>NUCLEOTIDE SEQUENCE [LARGE SCALE GENOMIC DNA]</scope>
    <source>
        <strain evidence="9 10">PK-24</strain>
    </source>
</reference>
<keyword evidence="2 5" id="KW-0863">Zinc-finger</keyword>
<comment type="caution">
    <text evidence="9">The sequence shown here is derived from an EMBL/GenBank/DDBJ whole genome shotgun (WGS) entry which is preliminary data.</text>
</comment>
<dbReference type="SMART" id="SM00360">
    <property type="entry name" value="RRM"/>
    <property type="match status" value="1"/>
</dbReference>
<feature type="region of interest" description="Disordered" evidence="6">
    <location>
        <begin position="406"/>
        <end position="472"/>
    </location>
</feature>
<dbReference type="SUPFAM" id="SSF90209">
    <property type="entry name" value="Ran binding protein zinc finger-like"/>
    <property type="match status" value="2"/>
</dbReference>
<sequence>MSSIIPTVPGELSTFPLNNGSVNLLTNMNNSHTNTVTDFNNVSVPTSSNYVLLDFSSKDENNMNIIEFTKASFMIINSTTYEVYDKQAIDLIDNKDNKLDSKFQQFIQILTDSIHSNCILKEIPFYFVSVKCWDFRVKFIKHSKNIKAQLPNYLEYPTYFDLKKEFIKYEELNGFSKFNSIKYNLLDLSLMKEKLNIVKNNKETNDDLKFNDDNLSDILVIIKSVRENDKSKQVFTKPHDMNMDLSYFFIEKSRVVYLTNLPSDITQSDLEFWFQKINAKSITFSILKNPILYNHLMILQNEFNNNTTPKKCSGFAIFQSHEDAVESLTMNGEILNENMIEIEPSSTKVLEKAQEILGQFPSSKNKPRPGDWSCPSCGFSNFQRRTACFRCSFPAASAVAVQESISGNSTYNNGSSSTINSMNYKSRNNSSGNNTNSYNNNTNNNSNVNLNITNNNNNNSNNYMMKSNDYKQYNNNTDINNFNINGYNNGYNNGYTNYNNNGYNKNNYNNNNNSNHYYNNNNNGNSNGNNGNNGNNSGYSSRQSSNVPFRAGDWKCINDNCAYHNFAKNLCCLKCGAPRSQNAIMNGHPHNQHHNYIHNKNDDGNNNNSNNNNNNNYNNFNNNNNNNGNNNYSNTTHHSTNNQMNYNNNNGMNYNNNNNNANGYNKGNNNVLNNPHNLHILENNFNTRSNSLPQFNTNTTNTNNNIGTNSSTISTPNVYSSLDFDLVNRIGGLSLNNTGNQNINNGFNNNEINNNGFINNTINSMNLNGLNGLNSLGGLNGLNGLGGLGGLNGLNALNGLNGVSGLNQINNKFNTDDGFMSNLNISPFSVMNDNLNSTGFSNSNSAGTSVNASAGGSSVGNLNGSRFSGFDSFNNITSPILPVDGKRFGEIENKKGFE</sequence>
<feature type="domain" description="RanBP2-type" evidence="8">
    <location>
        <begin position="550"/>
        <end position="581"/>
    </location>
</feature>
<protein>
    <submittedName>
        <fullName evidence="9">Nrp1 protein</fullName>
    </submittedName>
</protein>
<feature type="region of interest" description="Disordered" evidence="6">
    <location>
        <begin position="591"/>
        <end position="643"/>
    </location>
</feature>
<keyword evidence="4" id="KW-0694">RNA-binding</keyword>
<dbReference type="AlphaFoldDB" id="A0AAV5R139"/>
<dbReference type="PROSITE" id="PS50199">
    <property type="entry name" value="ZF_RANBP2_2"/>
    <property type="match status" value="2"/>
</dbReference>
<evidence type="ECO:0000313" key="10">
    <source>
        <dbReference type="Proteomes" id="UP001378960"/>
    </source>
</evidence>
<dbReference type="PANTHER" id="PTHR23111">
    <property type="entry name" value="ZINC FINGER PROTEIN"/>
    <property type="match status" value="1"/>
</dbReference>
<feature type="domain" description="RRM" evidence="7">
    <location>
        <begin position="254"/>
        <end position="347"/>
    </location>
</feature>
<dbReference type="PROSITE" id="PS50102">
    <property type="entry name" value="RRM"/>
    <property type="match status" value="1"/>
</dbReference>
<dbReference type="PANTHER" id="PTHR23111:SF40">
    <property type="entry name" value="RNA-BINDING PROTEIN INVOLVED IN HETEROCHROMATIN ASSEMBLY-RELATED"/>
    <property type="match status" value="1"/>
</dbReference>
<dbReference type="SUPFAM" id="SSF54928">
    <property type="entry name" value="RNA-binding domain, RBD"/>
    <property type="match status" value="1"/>
</dbReference>
<dbReference type="InterPro" id="IPR012677">
    <property type="entry name" value="Nucleotide-bd_a/b_plait_sf"/>
</dbReference>
<dbReference type="InterPro" id="IPR036443">
    <property type="entry name" value="Znf_RanBP2_sf"/>
</dbReference>
<feature type="compositionally biased region" description="Low complexity" evidence="6">
    <location>
        <begin position="604"/>
        <end position="643"/>
    </location>
</feature>
<dbReference type="Pfam" id="PF00641">
    <property type="entry name" value="Zn_ribbon_RanBP"/>
    <property type="match status" value="2"/>
</dbReference>
<evidence type="ECO:0000256" key="1">
    <source>
        <dbReference type="ARBA" id="ARBA00022723"/>
    </source>
</evidence>
<feature type="compositionally biased region" description="Low complexity" evidence="6">
    <location>
        <begin position="428"/>
        <end position="462"/>
    </location>
</feature>
<evidence type="ECO:0000259" key="7">
    <source>
        <dbReference type="PROSITE" id="PS50102"/>
    </source>
</evidence>
<gene>
    <name evidence="9" type="ORF">DAPK24_012970</name>
</gene>
<feature type="compositionally biased region" description="Low complexity" evidence="6">
    <location>
        <begin position="498"/>
        <end position="541"/>
    </location>
</feature>
<evidence type="ECO:0000256" key="5">
    <source>
        <dbReference type="PROSITE-ProRule" id="PRU00322"/>
    </source>
</evidence>
<feature type="region of interest" description="Disordered" evidence="6">
    <location>
        <begin position="498"/>
        <end position="545"/>
    </location>
</feature>
<dbReference type="Gene3D" id="4.10.1060.10">
    <property type="entry name" value="Zinc finger, RanBP2-type"/>
    <property type="match status" value="2"/>
</dbReference>
<dbReference type="EMBL" id="BTGB01000001">
    <property type="protein sequence ID" value="GMM44722.1"/>
    <property type="molecule type" value="Genomic_DNA"/>
</dbReference>
<keyword evidence="3" id="KW-0862">Zinc</keyword>
<dbReference type="GO" id="GO:0008270">
    <property type="term" value="F:zinc ion binding"/>
    <property type="evidence" value="ECO:0007669"/>
    <property type="project" value="UniProtKB-KW"/>
</dbReference>
<accession>A0AAV5R139</accession>
<evidence type="ECO:0000256" key="3">
    <source>
        <dbReference type="ARBA" id="ARBA00022833"/>
    </source>
</evidence>
<organism evidence="9 10">
    <name type="scientific">Pichia kluyveri</name>
    <name type="common">Yeast</name>
    <dbReference type="NCBI Taxonomy" id="36015"/>
    <lineage>
        <taxon>Eukaryota</taxon>
        <taxon>Fungi</taxon>
        <taxon>Dikarya</taxon>
        <taxon>Ascomycota</taxon>
        <taxon>Saccharomycotina</taxon>
        <taxon>Pichiomycetes</taxon>
        <taxon>Pichiales</taxon>
        <taxon>Pichiaceae</taxon>
        <taxon>Pichia</taxon>
    </lineage>
</organism>
<proteinExistence type="predicted"/>
<dbReference type="InterPro" id="IPR035979">
    <property type="entry name" value="RBD_domain_sf"/>
</dbReference>
<dbReference type="InterPro" id="IPR001876">
    <property type="entry name" value="Znf_RanBP2"/>
</dbReference>
<dbReference type="InterPro" id="IPR000504">
    <property type="entry name" value="RRM_dom"/>
</dbReference>
<feature type="compositionally biased region" description="Low complexity" evidence="6">
    <location>
        <begin position="406"/>
        <end position="421"/>
    </location>
</feature>
<dbReference type="SMART" id="SM00547">
    <property type="entry name" value="ZnF_RBZ"/>
    <property type="match status" value="2"/>
</dbReference>
<evidence type="ECO:0000256" key="6">
    <source>
        <dbReference type="SAM" id="MobiDB-lite"/>
    </source>
</evidence>
<dbReference type="Gene3D" id="3.30.70.330">
    <property type="match status" value="1"/>
</dbReference>
<feature type="domain" description="RanBP2-type" evidence="8">
    <location>
        <begin position="368"/>
        <end position="397"/>
    </location>
</feature>
<evidence type="ECO:0000259" key="8">
    <source>
        <dbReference type="PROSITE" id="PS50199"/>
    </source>
</evidence>
<evidence type="ECO:0000256" key="4">
    <source>
        <dbReference type="PROSITE-ProRule" id="PRU00176"/>
    </source>
</evidence>
<dbReference type="FunFam" id="4.10.1060.10:FF:000024">
    <property type="entry name" value="RNA-binding protein"/>
    <property type="match status" value="1"/>
</dbReference>
<dbReference type="GO" id="GO:0003729">
    <property type="term" value="F:mRNA binding"/>
    <property type="evidence" value="ECO:0007669"/>
    <property type="project" value="TreeGrafter"/>
</dbReference>
<evidence type="ECO:0000313" key="9">
    <source>
        <dbReference type="EMBL" id="GMM44722.1"/>
    </source>
</evidence>
<dbReference type="Proteomes" id="UP001378960">
    <property type="component" value="Unassembled WGS sequence"/>
</dbReference>
<dbReference type="PROSITE" id="PS01358">
    <property type="entry name" value="ZF_RANBP2_1"/>
    <property type="match status" value="2"/>
</dbReference>
<name>A0AAV5R139_PICKL</name>
<keyword evidence="1" id="KW-0479">Metal-binding</keyword>
<keyword evidence="10" id="KW-1185">Reference proteome</keyword>